<keyword evidence="3" id="KW-0812">Transmembrane</keyword>
<name>A0A8X6GV84_TRICU</name>
<organism evidence="12 13">
    <name type="scientific">Trichonephila clavata</name>
    <name type="common">Joro spider</name>
    <name type="synonym">Nephila clavata</name>
    <dbReference type="NCBI Taxonomy" id="2740835"/>
    <lineage>
        <taxon>Eukaryota</taxon>
        <taxon>Metazoa</taxon>
        <taxon>Ecdysozoa</taxon>
        <taxon>Arthropoda</taxon>
        <taxon>Chelicerata</taxon>
        <taxon>Arachnida</taxon>
        <taxon>Araneae</taxon>
        <taxon>Araneomorphae</taxon>
        <taxon>Entelegynae</taxon>
        <taxon>Araneoidea</taxon>
        <taxon>Nephilidae</taxon>
        <taxon>Trichonephila</taxon>
    </lineage>
</organism>
<dbReference type="OrthoDB" id="6435855at2759"/>
<keyword evidence="5" id="KW-0406">Ion transport</keyword>
<evidence type="ECO:0000313" key="12">
    <source>
        <dbReference type="EMBL" id="GFR09650.1"/>
    </source>
</evidence>
<dbReference type="GO" id="GO:0015276">
    <property type="term" value="F:ligand-gated monoatomic ion channel activity"/>
    <property type="evidence" value="ECO:0007669"/>
    <property type="project" value="InterPro"/>
</dbReference>
<keyword evidence="8" id="KW-0325">Glycoprotein</keyword>
<dbReference type="Gene3D" id="3.40.190.10">
    <property type="entry name" value="Periplasmic binding protein-like II"/>
    <property type="match status" value="1"/>
</dbReference>
<dbReference type="Proteomes" id="UP000887116">
    <property type="component" value="Unassembled WGS sequence"/>
</dbReference>
<evidence type="ECO:0000256" key="10">
    <source>
        <dbReference type="ARBA" id="ARBA00023303"/>
    </source>
</evidence>
<evidence type="ECO:0000256" key="7">
    <source>
        <dbReference type="ARBA" id="ARBA00023170"/>
    </source>
</evidence>
<evidence type="ECO:0000256" key="9">
    <source>
        <dbReference type="ARBA" id="ARBA00023286"/>
    </source>
</evidence>
<evidence type="ECO:0000256" key="6">
    <source>
        <dbReference type="ARBA" id="ARBA00023136"/>
    </source>
</evidence>
<comment type="subcellular location">
    <subcellularLocation>
        <location evidence="1">Membrane</location>
        <topology evidence="1">Multi-pass membrane protein</topology>
    </subcellularLocation>
</comment>
<gene>
    <name evidence="12" type="ORF">TNCT_65081</name>
</gene>
<evidence type="ECO:0000256" key="8">
    <source>
        <dbReference type="ARBA" id="ARBA00023180"/>
    </source>
</evidence>
<evidence type="ECO:0000256" key="3">
    <source>
        <dbReference type="ARBA" id="ARBA00022692"/>
    </source>
</evidence>
<keyword evidence="10" id="KW-0407">Ion channel</keyword>
<comment type="caution">
    <text evidence="12">The sequence shown here is derived from an EMBL/GenBank/DDBJ whole genome shotgun (WGS) entry which is preliminary data.</text>
</comment>
<dbReference type="Pfam" id="PF10613">
    <property type="entry name" value="Lig_chan-Glu_bd"/>
    <property type="match status" value="1"/>
</dbReference>
<dbReference type="EMBL" id="BMAO01016572">
    <property type="protein sequence ID" value="GFR09650.1"/>
    <property type="molecule type" value="Genomic_DNA"/>
</dbReference>
<protein>
    <recommendedName>
        <fullName evidence="11">Ionotropic glutamate receptor L-glutamate and glycine-binding domain-containing protein</fullName>
    </recommendedName>
</protein>
<reference evidence="12" key="1">
    <citation type="submission" date="2020-07" db="EMBL/GenBank/DDBJ databases">
        <title>Multicomponent nature underlies the extraordinary mechanical properties of spider dragline silk.</title>
        <authorList>
            <person name="Kono N."/>
            <person name="Nakamura H."/>
            <person name="Mori M."/>
            <person name="Yoshida Y."/>
            <person name="Ohtoshi R."/>
            <person name="Malay A.D."/>
            <person name="Moran D.A.P."/>
            <person name="Tomita M."/>
            <person name="Numata K."/>
            <person name="Arakawa K."/>
        </authorList>
    </citation>
    <scope>NUCLEOTIDE SEQUENCE</scope>
</reference>
<keyword evidence="2" id="KW-0813">Transport</keyword>
<feature type="domain" description="Ionotropic glutamate receptor L-glutamate and glycine-binding" evidence="11">
    <location>
        <begin position="31"/>
        <end position="102"/>
    </location>
</feature>
<accession>A0A8X6GV84</accession>
<keyword evidence="4" id="KW-1133">Transmembrane helix</keyword>
<evidence type="ECO:0000256" key="1">
    <source>
        <dbReference type="ARBA" id="ARBA00004141"/>
    </source>
</evidence>
<evidence type="ECO:0000259" key="11">
    <source>
        <dbReference type="Pfam" id="PF10613"/>
    </source>
</evidence>
<keyword evidence="13" id="KW-1185">Reference proteome</keyword>
<keyword evidence="6" id="KW-0472">Membrane</keyword>
<evidence type="ECO:0000256" key="2">
    <source>
        <dbReference type="ARBA" id="ARBA00022448"/>
    </source>
</evidence>
<dbReference type="SUPFAM" id="SSF53850">
    <property type="entry name" value="Periplasmic binding protein-like II"/>
    <property type="match status" value="1"/>
</dbReference>
<dbReference type="AlphaFoldDB" id="A0A8X6GV84"/>
<keyword evidence="7" id="KW-0675">Receptor</keyword>
<evidence type="ECO:0000313" key="13">
    <source>
        <dbReference type="Proteomes" id="UP000887116"/>
    </source>
</evidence>
<dbReference type="GO" id="GO:0016020">
    <property type="term" value="C:membrane"/>
    <property type="evidence" value="ECO:0007669"/>
    <property type="project" value="UniProtKB-SubCell"/>
</dbReference>
<sequence>MKSLYFPSKIKVAVMLISGIFTIQKDNDKTVLGGSDGKLLECLAEKLNFEFEILTSSVGGSRYSNGVIGLVQKGEADMGLSVLSFSEERLEVVDFSNSYMALEKIL</sequence>
<evidence type="ECO:0000256" key="4">
    <source>
        <dbReference type="ARBA" id="ARBA00022989"/>
    </source>
</evidence>
<keyword evidence="9" id="KW-1071">Ligand-gated ion channel</keyword>
<proteinExistence type="predicted"/>
<dbReference type="InterPro" id="IPR019594">
    <property type="entry name" value="Glu/Gly-bd"/>
</dbReference>
<evidence type="ECO:0000256" key="5">
    <source>
        <dbReference type="ARBA" id="ARBA00023065"/>
    </source>
</evidence>